<protein>
    <submittedName>
        <fullName evidence="1">Uncharacterized protein</fullName>
    </submittedName>
</protein>
<dbReference type="AlphaFoldDB" id="A0A7J6VQ38"/>
<keyword evidence="2" id="KW-1185">Reference proteome</keyword>
<evidence type="ECO:0000313" key="2">
    <source>
        <dbReference type="Proteomes" id="UP000554482"/>
    </source>
</evidence>
<sequence length="68" mass="8041">MSILFFPFDFDFRIYRININQRLRITNSDLYMCVESISLEPNYYCPIFGRDVMGINFNVLEATMAITS</sequence>
<comment type="caution">
    <text evidence="1">The sequence shown here is derived from an EMBL/GenBank/DDBJ whole genome shotgun (WGS) entry which is preliminary data.</text>
</comment>
<reference evidence="1 2" key="1">
    <citation type="submission" date="2020-06" db="EMBL/GenBank/DDBJ databases">
        <title>Transcriptomic and genomic resources for Thalictrum thalictroides and T. hernandezii: Facilitating candidate gene discovery in an emerging model plant lineage.</title>
        <authorList>
            <person name="Arias T."/>
            <person name="Riano-Pachon D.M."/>
            <person name="Di Stilio V.S."/>
        </authorList>
    </citation>
    <scope>NUCLEOTIDE SEQUENCE [LARGE SCALE GENOMIC DNA]</scope>
    <source>
        <strain evidence="2">cv. WT478/WT964</strain>
        <tissue evidence="1">Leaves</tissue>
    </source>
</reference>
<accession>A0A7J6VQ38</accession>
<proteinExistence type="predicted"/>
<dbReference type="EMBL" id="JABWDY010028959">
    <property type="protein sequence ID" value="KAF5186678.1"/>
    <property type="molecule type" value="Genomic_DNA"/>
</dbReference>
<evidence type="ECO:0000313" key="1">
    <source>
        <dbReference type="EMBL" id="KAF5186678.1"/>
    </source>
</evidence>
<dbReference type="Proteomes" id="UP000554482">
    <property type="component" value="Unassembled WGS sequence"/>
</dbReference>
<gene>
    <name evidence="1" type="ORF">FRX31_023735</name>
</gene>
<organism evidence="1 2">
    <name type="scientific">Thalictrum thalictroides</name>
    <name type="common">Rue-anemone</name>
    <name type="synonym">Anemone thalictroides</name>
    <dbReference type="NCBI Taxonomy" id="46969"/>
    <lineage>
        <taxon>Eukaryota</taxon>
        <taxon>Viridiplantae</taxon>
        <taxon>Streptophyta</taxon>
        <taxon>Embryophyta</taxon>
        <taxon>Tracheophyta</taxon>
        <taxon>Spermatophyta</taxon>
        <taxon>Magnoliopsida</taxon>
        <taxon>Ranunculales</taxon>
        <taxon>Ranunculaceae</taxon>
        <taxon>Thalictroideae</taxon>
        <taxon>Thalictrum</taxon>
    </lineage>
</organism>
<name>A0A7J6VQ38_THATH</name>